<protein>
    <submittedName>
        <fullName evidence="5">Helix-turn-helix domain-containing protein</fullName>
    </submittedName>
</protein>
<proteinExistence type="predicted"/>
<feature type="region of interest" description="Disordered" evidence="3">
    <location>
        <begin position="319"/>
        <end position="367"/>
    </location>
</feature>
<dbReference type="Proteomes" id="UP001431429">
    <property type="component" value="Unassembled WGS sequence"/>
</dbReference>
<dbReference type="SMART" id="SM00342">
    <property type="entry name" value="HTH_ARAC"/>
    <property type="match status" value="1"/>
</dbReference>
<reference evidence="5" key="1">
    <citation type="submission" date="2022-06" db="EMBL/GenBank/DDBJ databases">
        <title>Genome public.</title>
        <authorList>
            <person name="Sun Q."/>
        </authorList>
    </citation>
    <scope>NUCLEOTIDE SEQUENCE</scope>
    <source>
        <strain evidence="5">CWNU-1</strain>
    </source>
</reference>
<evidence type="ECO:0000313" key="6">
    <source>
        <dbReference type="Proteomes" id="UP001431429"/>
    </source>
</evidence>
<dbReference type="InterPro" id="IPR029062">
    <property type="entry name" value="Class_I_gatase-like"/>
</dbReference>
<evidence type="ECO:0000313" key="5">
    <source>
        <dbReference type="EMBL" id="MCM2390544.1"/>
    </source>
</evidence>
<evidence type="ECO:0000259" key="4">
    <source>
        <dbReference type="PROSITE" id="PS01124"/>
    </source>
</evidence>
<dbReference type="Pfam" id="PF01965">
    <property type="entry name" value="DJ-1_PfpI"/>
    <property type="match status" value="1"/>
</dbReference>
<keyword evidence="6" id="KW-1185">Reference proteome</keyword>
<accession>A0ABT0UPJ0</accession>
<dbReference type="Gene3D" id="3.40.50.880">
    <property type="match status" value="1"/>
</dbReference>
<sequence length="367" mass="40250">MRIGILAYEGCLAAEVFVFSDLLLIANRVARQLGTSSTVPFQVSVIASSTSPVRAAGGFAIGAQRWHQGFDQLVVPGFELMPSDDLGARLARWHSETSFIRAAAERDTPIASVCVGAFLLGEAGLLDGRSCTTSWLFASELALRYPRSTVRRESLIVHDRPVTTTAAFSAALDLATALIREHLGADIARATARITLVAENRTSQAPYIVESMLPANRGPFAREVENWLVDHLSEGYDLTRLAAAFQVSTRTLLRRFRAQAGESPLTFLQRARVRAAKRLLETTDHPLGEILKRVGYQDAGTFRRLFIEQVGVSVSDYRRQFRTGRPTPASPAVRRSRTSPAARTKGGENDIEHGDHAPRGTDPRQKD</sequence>
<dbReference type="InterPro" id="IPR018060">
    <property type="entry name" value="HTH_AraC"/>
</dbReference>
<evidence type="ECO:0000256" key="2">
    <source>
        <dbReference type="ARBA" id="ARBA00023163"/>
    </source>
</evidence>
<feature type="domain" description="HTH araC/xylS-type" evidence="4">
    <location>
        <begin position="222"/>
        <end position="320"/>
    </location>
</feature>
<dbReference type="PROSITE" id="PS01124">
    <property type="entry name" value="HTH_ARAC_FAMILY_2"/>
    <property type="match status" value="1"/>
</dbReference>
<dbReference type="InterPro" id="IPR052158">
    <property type="entry name" value="INH-QAR"/>
</dbReference>
<dbReference type="Gene3D" id="1.10.10.60">
    <property type="entry name" value="Homeodomain-like"/>
    <property type="match status" value="1"/>
</dbReference>
<dbReference type="EMBL" id="JAMQAW010000025">
    <property type="protein sequence ID" value="MCM2390544.1"/>
    <property type="molecule type" value="Genomic_DNA"/>
</dbReference>
<dbReference type="InterPro" id="IPR002818">
    <property type="entry name" value="DJ-1/PfpI"/>
</dbReference>
<dbReference type="SUPFAM" id="SSF52317">
    <property type="entry name" value="Class I glutamine amidotransferase-like"/>
    <property type="match status" value="1"/>
</dbReference>
<organism evidence="5 6">
    <name type="scientific">Streptomyces albipurpureus</name>
    <dbReference type="NCBI Taxonomy" id="2897419"/>
    <lineage>
        <taxon>Bacteria</taxon>
        <taxon>Bacillati</taxon>
        <taxon>Actinomycetota</taxon>
        <taxon>Actinomycetes</taxon>
        <taxon>Kitasatosporales</taxon>
        <taxon>Streptomycetaceae</taxon>
        <taxon>Streptomyces</taxon>
    </lineage>
</organism>
<dbReference type="SUPFAM" id="SSF46689">
    <property type="entry name" value="Homeodomain-like"/>
    <property type="match status" value="2"/>
</dbReference>
<dbReference type="RefSeq" id="WP_250920882.1">
    <property type="nucleotide sequence ID" value="NZ_JAMQAW010000025.1"/>
</dbReference>
<gene>
    <name evidence="5" type="ORF">NBG84_19960</name>
</gene>
<dbReference type="Pfam" id="PF12833">
    <property type="entry name" value="HTH_18"/>
    <property type="match status" value="1"/>
</dbReference>
<feature type="compositionally biased region" description="Basic and acidic residues" evidence="3">
    <location>
        <begin position="345"/>
        <end position="367"/>
    </location>
</feature>
<evidence type="ECO:0000256" key="3">
    <source>
        <dbReference type="SAM" id="MobiDB-lite"/>
    </source>
</evidence>
<evidence type="ECO:0000256" key="1">
    <source>
        <dbReference type="ARBA" id="ARBA00023015"/>
    </source>
</evidence>
<comment type="caution">
    <text evidence="5">The sequence shown here is derived from an EMBL/GenBank/DDBJ whole genome shotgun (WGS) entry which is preliminary data.</text>
</comment>
<keyword evidence="2" id="KW-0804">Transcription</keyword>
<name>A0ABT0UPJ0_9ACTN</name>
<dbReference type="InterPro" id="IPR009057">
    <property type="entry name" value="Homeodomain-like_sf"/>
</dbReference>
<dbReference type="PANTHER" id="PTHR43130">
    <property type="entry name" value="ARAC-FAMILY TRANSCRIPTIONAL REGULATOR"/>
    <property type="match status" value="1"/>
</dbReference>
<dbReference type="PANTHER" id="PTHR43130:SF11">
    <property type="entry name" value="TRANSCRIPTIONAL REGULATORY PROTEIN"/>
    <property type="match status" value="1"/>
</dbReference>
<keyword evidence="1" id="KW-0805">Transcription regulation</keyword>